<gene>
    <name evidence="3" type="ORF">EDD42_3445</name>
</gene>
<dbReference type="EMBL" id="RKHL01000001">
    <property type="protein sequence ID" value="ROR83334.1"/>
    <property type="molecule type" value="Genomic_DNA"/>
</dbReference>
<sequence length="217" mass="22339">MQLSRVTALITLPVAAMLVLAGCSTPSAPDAKPTEKASSSATSKPTSTGSADGEVTEPGAQVGIDEPIVYESQGTDGVTALISAKLTEVTPATADQVAFLKTQFDGGELDGYDITLIRLEMTKVSGDPVAFNSDATSFAPVDADGEKVQEATLIGWDECGSESFTEEFDGGEPITQCYVAAAPAGGKAPAGLMYDGGFTDPNPYDSFDGDPILLIKD</sequence>
<evidence type="ECO:0000313" key="4">
    <source>
        <dbReference type="Proteomes" id="UP000266915"/>
    </source>
</evidence>
<feature type="compositionally biased region" description="Low complexity" evidence="1">
    <location>
        <begin position="36"/>
        <end position="51"/>
    </location>
</feature>
<keyword evidence="2" id="KW-0732">Signal</keyword>
<name>A0A3N2C7Q8_9MICO</name>
<feature type="chain" id="PRO_5039728830" description="DUF4352 domain-containing protein" evidence="2">
    <location>
        <begin position="22"/>
        <end position="217"/>
    </location>
</feature>
<dbReference type="Proteomes" id="UP000266915">
    <property type="component" value="Unassembled WGS sequence"/>
</dbReference>
<feature type="signal peptide" evidence="2">
    <location>
        <begin position="1"/>
        <end position="21"/>
    </location>
</feature>
<evidence type="ECO:0000313" key="3">
    <source>
        <dbReference type="EMBL" id="ROR83334.1"/>
    </source>
</evidence>
<proteinExistence type="predicted"/>
<protein>
    <recommendedName>
        <fullName evidence="5">DUF4352 domain-containing protein</fullName>
    </recommendedName>
</protein>
<dbReference type="PROSITE" id="PS51257">
    <property type="entry name" value="PROKAR_LIPOPROTEIN"/>
    <property type="match status" value="1"/>
</dbReference>
<comment type="caution">
    <text evidence="3">The sequence shown here is derived from an EMBL/GenBank/DDBJ whole genome shotgun (WGS) entry which is preliminary data.</text>
</comment>
<dbReference type="AlphaFoldDB" id="A0A3N2C7Q8"/>
<organism evidence="3 4">
    <name type="scientific">Plantibacter flavus</name>
    <dbReference type="NCBI Taxonomy" id="150123"/>
    <lineage>
        <taxon>Bacteria</taxon>
        <taxon>Bacillati</taxon>
        <taxon>Actinomycetota</taxon>
        <taxon>Actinomycetes</taxon>
        <taxon>Micrococcales</taxon>
        <taxon>Microbacteriaceae</taxon>
        <taxon>Plantibacter</taxon>
    </lineage>
</organism>
<reference evidence="3 4" key="1">
    <citation type="submission" date="2018-11" db="EMBL/GenBank/DDBJ databases">
        <title>Sequencing the genomes of 1000 actinobacteria strains.</title>
        <authorList>
            <person name="Klenk H.-P."/>
        </authorList>
    </citation>
    <scope>NUCLEOTIDE SEQUENCE [LARGE SCALE GENOMIC DNA]</scope>
    <source>
        <strain evidence="3 4">DSM 14012</strain>
    </source>
</reference>
<keyword evidence="4" id="KW-1185">Reference proteome</keyword>
<dbReference type="RefSeq" id="WP_064295872.1">
    <property type="nucleotide sequence ID" value="NZ_FXAP01000002.1"/>
</dbReference>
<accession>A0A3N2C7Q8</accession>
<evidence type="ECO:0000256" key="1">
    <source>
        <dbReference type="SAM" id="MobiDB-lite"/>
    </source>
</evidence>
<evidence type="ECO:0008006" key="5">
    <source>
        <dbReference type="Google" id="ProtNLM"/>
    </source>
</evidence>
<evidence type="ECO:0000256" key="2">
    <source>
        <dbReference type="SAM" id="SignalP"/>
    </source>
</evidence>
<feature type="region of interest" description="Disordered" evidence="1">
    <location>
        <begin position="26"/>
        <end position="60"/>
    </location>
</feature>